<dbReference type="AlphaFoldDB" id="Q01LP0"/>
<accession>Q01LP0</accession>
<reference evidence="1" key="1">
    <citation type="journal article" date="2002" name="Nature">
        <title>Sequence and analysis of rice chromosome 4.</title>
        <authorList>
            <person name="Feng Q."/>
            <person name="Zhang Y."/>
            <person name="Hao P."/>
            <person name="Wang S."/>
            <person name="Fu G."/>
            <person name="Huang Y."/>
            <person name="Li Y."/>
            <person name="Zhu J."/>
            <person name="Liu Y."/>
            <person name="Hu X."/>
            <person name="Jia P."/>
            <person name="Zhang Y."/>
            <person name="Zhao Q."/>
            <person name="Ying K."/>
            <person name="Yu S."/>
            <person name="Tang Y."/>
            <person name="Weng Q."/>
            <person name="Zhang L."/>
            <person name="Lu Y."/>
            <person name="Mu J."/>
            <person name="Lu Y."/>
            <person name="Zhang L.S."/>
            <person name="Yu Z."/>
            <person name="Fan D."/>
            <person name="Liu X."/>
            <person name="Lu T."/>
            <person name="Li C."/>
            <person name="Wu Y."/>
            <person name="Sun T."/>
            <person name="Lei H."/>
            <person name="Li T."/>
            <person name="Hu H."/>
            <person name="Guan J."/>
            <person name="Wu M."/>
            <person name="Zhang R."/>
            <person name="Zhou B."/>
            <person name="Chen Z."/>
            <person name="Chen L."/>
            <person name="Jin Z."/>
            <person name="Wang R."/>
            <person name="Yin H."/>
            <person name="Cai Z."/>
            <person name="Ren S."/>
            <person name="Lv G."/>
            <person name="Gu W."/>
            <person name="Zhu G."/>
            <person name="Tu Y."/>
            <person name="Jia J."/>
            <person name="Zhang Y."/>
            <person name="Chen J."/>
            <person name="Kang H."/>
            <person name="Chen X."/>
            <person name="Shao C."/>
            <person name="Sun Y."/>
            <person name="Hu Q."/>
            <person name="Zhang X."/>
            <person name="Zhang W."/>
            <person name="Wang L."/>
            <person name="Ding C."/>
            <person name="Sheng H."/>
            <person name="Gu J."/>
            <person name="Chen S."/>
            <person name="Ni L."/>
            <person name="Zhu F."/>
            <person name="Chen W."/>
            <person name="Lan L."/>
            <person name="Lai Y."/>
            <person name="Cheng Z."/>
            <person name="Gu M."/>
            <person name="Jiang J."/>
            <person name="Li J."/>
            <person name="Hong G."/>
            <person name="Xue Y."/>
            <person name="Han B."/>
        </authorList>
    </citation>
    <scope>NUCLEOTIDE SEQUENCE</scope>
</reference>
<sequence length="178" mass="19880">MSIGVREIIPLAHWFSHQYAAISHTATSIGVREIIPLAHWFSHQYATISHTATSIGVREIILLAHWFLHQYIAISRTLTSSGRVTTTTWSSTSDVAFLPPLPLQVVELRLLPGSRPVIDQRRSVSPTTSTSSGRVTTTAWFSTSDVAFLPPLPLQVVELRLLPGSRPAIQRFSHYFHF</sequence>
<proteinExistence type="predicted"/>
<protein>
    <submittedName>
        <fullName evidence="1">H0813E03.2 protein</fullName>
    </submittedName>
</protein>
<name>Q01LP0_ORYSA</name>
<reference evidence="1" key="2">
    <citation type="submission" date="2004-10" db="EMBL/GenBank/DDBJ databases">
        <title>Chromosome-wide comparison between domesticated rice subspecies indica and japonica.</title>
        <authorList>
            <person name="Han B."/>
        </authorList>
    </citation>
    <scope>NUCLEOTIDE SEQUENCE</scope>
</reference>
<dbReference type="EMBL" id="CR855086">
    <property type="protein sequence ID" value="CAH66325.1"/>
    <property type="molecule type" value="Genomic_DNA"/>
</dbReference>
<evidence type="ECO:0000313" key="1">
    <source>
        <dbReference type="EMBL" id="CAH66325.1"/>
    </source>
</evidence>
<gene>
    <name evidence="1" type="primary">H0813E03.2</name>
</gene>
<organism evidence="1">
    <name type="scientific">Oryza sativa</name>
    <name type="common">Rice</name>
    <dbReference type="NCBI Taxonomy" id="4530"/>
    <lineage>
        <taxon>Eukaryota</taxon>
        <taxon>Viridiplantae</taxon>
        <taxon>Streptophyta</taxon>
        <taxon>Embryophyta</taxon>
        <taxon>Tracheophyta</taxon>
        <taxon>Spermatophyta</taxon>
        <taxon>Magnoliopsida</taxon>
        <taxon>Liliopsida</taxon>
        <taxon>Poales</taxon>
        <taxon>Poaceae</taxon>
        <taxon>BOP clade</taxon>
        <taxon>Oryzoideae</taxon>
        <taxon>Oryzeae</taxon>
        <taxon>Oryzinae</taxon>
        <taxon>Oryza</taxon>
    </lineage>
</organism>